<keyword evidence="2" id="KW-1185">Reference proteome</keyword>
<dbReference type="Proteomes" id="UP001422074">
    <property type="component" value="Unassembled WGS sequence"/>
</dbReference>
<evidence type="ECO:0000313" key="1">
    <source>
        <dbReference type="EMBL" id="MEN2744857.1"/>
    </source>
</evidence>
<organism evidence="1 2">
    <name type="scientific">Sinomonas halotolerans</name>
    <dbReference type="NCBI Taxonomy" id="1644133"/>
    <lineage>
        <taxon>Bacteria</taxon>
        <taxon>Bacillati</taxon>
        <taxon>Actinomycetota</taxon>
        <taxon>Actinomycetes</taxon>
        <taxon>Micrococcales</taxon>
        <taxon>Micrococcaceae</taxon>
        <taxon>Sinomonas</taxon>
    </lineage>
</organism>
<evidence type="ECO:0000313" key="2">
    <source>
        <dbReference type="Proteomes" id="UP001422074"/>
    </source>
</evidence>
<gene>
    <name evidence="1" type="ORF">ABCQ75_09935</name>
</gene>
<sequence length="161" mass="16024">MSGAGTDGGAAGTEDAAAGGVDPAADLREVLGTALGLAQEHLEQNGGFLPFGVTLAHDGELRLVMVAPPEAGAGGDIDADAMMADVLELLRQNRADCRAVAFASDVHLPEHGAGGADGIHAAAEHAAGGVMAAVVPYGKTDAGFAFSPLEPDGHEPEVFTD</sequence>
<dbReference type="RefSeq" id="WP_345885171.1">
    <property type="nucleotide sequence ID" value="NZ_JBDFRB010000007.1"/>
</dbReference>
<protein>
    <submittedName>
        <fullName evidence="1">Uncharacterized protein</fullName>
    </submittedName>
</protein>
<reference evidence="1 2" key="1">
    <citation type="submission" date="2024-05" db="EMBL/GenBank/DDBJ databases">
        <title>Sinomonas sp. nov., isolated from a waste landfill.</title>
        <authorList>
            <person name="Zhao Y."/>
        </authorList>
    </citation>
    <scope>NUCLEOTIDE SEQUENCE [LARGE SCALE GENOMIC DNA]</scope>
    <source>
        <strain evidence="1 2">CCTCC AB2014300</strain>
    </source>
</reference>
<proteinExistence type="predicted"/>
<name>A0ABU9X1D5_9MICC</name>
<dbReference type="EMBL" id="JBDFRB010000007">
    <property type="protein sequence ID" value="MEN2744857.1"/>
    <property type="molecule type" value="Genomic_DNA"/>
</dbReference>
<comment type="caution">
    <text evidence="1">The sequence shown here is derived from an EMBL/GenBank/DDBJ whole genome shotgun (WGS) entry which is preliminary data.</text>
</comment>
<accession>A0ABU9X1D5</accession>